<evidence type="ECO:0000313" key="2">
    <source>
        <dbReference type="EMBL" id="OGE83721.1"/>
    </source>
</evidence>
<dbReference type="AlphaFoldDB" id="A0A1F5P1E9"/>
<organism evidence="2 3">
    <name type="scientific">Candidatus Doudnabacteria bacterium RIFCSPHIGHO2_01_FULL_49_9</name>
    <dbReference type="NCBI Taxonomy" id="1817827"/>
    <lineage>
        <taxon>Bacteria</taxon>
        <taxon>Candidatus Doudnaibacteriota</taxon>
    </lineage>
</organism>
<keyword evidence="1" id="KW-0812">Transmembrane</keyword>
<comment type="caution">
    <text evidence="2">The sequence shown here is derived from an EMBL/GenBank/DDBJ whole genome shotgun (WGS) entry which is preliminary data.</text>
</comment>
<keyword evidence="1" id="KW-0472">Membrane</keyword>
<reference evidence="2 3" key="1">
    <citation type="journal article" date="2016" name="Nat. Commun.">
        <title>Thousands of microbial genomes shed light on interconnected biogeochemical processes in an aquifer system.</title>
        <authorList>
            <person name="Anantharaman K."/>
            <person name="Brown C.T."/>
            <person name="Hug L.A."/>
            <person name="Sharon I."/>
            <person name="Castelle C.J."/>
            <person name="Probst A.J."/>
            <person name="Thomas B.C."/>
            <person name="Singh A."/>
            <person name="Wilkins M.J."/>
            <person name="Karaoz U."/>
            <person name="Brodie E.L."/>
            <person name="Williams K.H."/>
            <person name="Hubbard S.S."/>
            <person name="Banfield J.F."/>
        </authorList>
    </citation>
    <scope>NUCLEOTIDE SEQUENCE [LARGE SCALE GENOMIC DNA]</scope>
</reference>
<evidence type="ECO:0000256" key="1">
    <source>
        <dbReference type="SAM" id="Phobius"/>
    </source>
</evidence>
<dbReference type="EMBL" id="MFEN01000038">
    <property type="protein sequence ID" value="OGE83721.1"/>
    <property type="molecule type" value="Genomic_DNA"/>
</dbReference>
<evidence type="ECO:0000313" key="3">
    <source>
        <dbReference type="Proteomes" id="UP000176339"/>
    </source>
</evidence>
<feature type="transmembrane region" description="Helical" evidence="1">
    <location>
        <begin position="59"/>
        <end position="79"/>
    </location>
</feature>
<gene>
    <name evidence="2" type="ORF">A2846_04370</name>
</gene>
<dbReference type="Proteomes" id="UP000176339">
    <property type="component" value="Unassembled WGS sequence"/>
</dbReference>
<accession>A0A1F5P1E9</accession>
<keyword evidence="1" id="KW-1133">Transmembrane helix</keyword>
<protein>
    <submittedName>
        <fullName evidence="2">Uncharacterized protein</fullName>
    </submittedName>
</protein>
<proteinExistence type="predicted"/>
<sequence>MEERLQKIEEELLAVKERNKRVEADKAWETSVLRVFLIATITYLTASVALLFIGIENYFLNALIPTIGYLLSTLSIPPIKKWWIRKRY</sequence>
<feature type="transmembrane region" description="Helical" evidence="1">
    <location>
        <begin position="31"/>
        <end position="53"/>
    </location>
</feature>
<name>A0A1F5P1E9_9BACT</name>